<dbReference type="Pfam" id="PF02518">
    <property type="entry name" value="HATPase_c"/>
    <property type="match status" value="1"/>
</dbReference>
<dbReference type="InterPro" id="IPR001789">
    <property type="entry name" value="Sig_transdc_resp-reg_receiver"/>
</dbReference>
<evidence type="ECO:0000256" key="8">
    <source>
        <dbReference type="ARBA" id="ARBA00022840"/>
    </source>
</evidence>
<evidence type="ECO:0000256" key="2">
    <source>
        <dbReference type="ARBA" id="ARBA00004236"/>
    </source>
</evidence>
<feature type="transmembrane region" description="Helical" evidence="12">
    <location>
        <begin position="147"/>
        <end position="166"/>
    </location>
</feature>
<evidence type="ECO:0000259" key="16">
    <source>
        <dbReference type="PROSITE" id="PS50113"/>
    </source>
</evidence>
<sequence length="1021" mass="109817">MALILVTSLFAFILSWVSWRYLRRRDPLLRDVMWMFASVAMLFVVGLVRLLVGAPPRPVMILAIGLLLAKPLFTLRLVSRLRPLRSWCLPVVVTVWALSALPVLASAARPILRPAVWPAVIVFFVVEAVAAWLLAAEAQRRGGAARARLWCAATGTGVFGTALLVSVTGAAVGSRVLAVISGVLYIFAFVPPRGVRRSWALSATHAPMRRLLALPANESARTWQSYCRDSTAVLGSDTVVLLMPAPDQSVQVVGCAAGPVGMIECTRAGLDELLAADRPIDALAGWTRPPAVAVTFAQATDTRFVTARPVDAPGGRGALLLLSRYRSLFSEDDIEAFTELAGHAAALAGRAQTLAERESLAAIVESSHDAIVGKTLGGMITSWNAGAEQLYGYRRDEVLGRHASMLFPPGQEQAEEQLIQRITAGENIDQYQVTRRRQDGTTITVSLTLSPITDAAGAITGVASISRDISERQRAETMFEGLLEAAPDAIIGVIRDGTITLINAQAERLFGYPREELLGRPVDVLVPERLRTAHVEHRDGYFAHPRNRPMGAGAALTAVRKDGTEFPAEISLSSVDTDKGMIVTTSIRDVTERLIAQTERERLIAQAERDASERRLQHARRLESLGELAGGVAHDFNNILAVISNYTEMVLDTLDSPELDPADLAEVRNDLGQVSRAAERATRLTKQLLAFGRRDITQATVLSLNHVIGDVEQMLRRSLGEHIHLITSLDRELWQIHADASQLEQILLNLAVNARDAMPGGGTLSIDTSNADSTDDDSTSGTLPAGRYVRLRVSDTGSGMPPEVIERAFEPFYTTKPKGSGTGLGLATVYGIASAAGGDVRLYSEAGIGTTVTILLPAVETSTEAATAPAALPATETTIGTPPHETILMAEDEDDLRQITARVLTRAGYHVLAATGGTEAIHLAQTHPGPIHLLLTDVIMPRMMGNEVAAQVKQRRPGIPVLYMSGYAEPVLTENGTLPDGVVLVEKPFTSRELLDRVRAVLHPVGTSPVARPASKQPSST</sequence>
<evidence type="ECO:0000259" key="14">
    <source>
        <dbReference type="PROSITE" id="PS50110"/>
    </source>
</evidence>
<reference evidence="17 18" key="1">
    <citation type="submission" date="2022-06" db="EMBL/GenBank/DDBJ databases">
        <title>Actinoplanes abujensis sp. nov., isolated from Nigerian arid soil.</title>
        <authorList>
            <person name="Ding P."/>
        </authorList>
    </citation>
    <scope>NUCLEOTIDE SEQUENCE [LARGE SCALE GENOMIC DNA]</scope>
    <source>
        <strain evidence="18">TRM88002</strain>
    </source>
</reference>
<dbReference type="PROSITE" id="PS50110">
    <property type="entry name" value="RESPONSE_REGULATORY"/>
    <property type="match status" value="1"/>
</dbReference>
<evidence type="ECO:0000256" key="11">
    <source>
        <dbReference type="SAM" id="MobiDB-lite"/>
    </source>
</evidence>
<dbReference type="Pfam" id="PF00072">
    <property type="entry name" value="Response_reg"/>
    <property type="match status" value="1"/>
</dbReference>
<evidence type="ECO:0000256" key="3">
    <source>
        <dbReference type="ARBA" id="ARBA00012438"/>
    </source>
</evidence>
<dbReference type="NCBIfam" id="TIGR00229">
    <property type="entry name" value="sensory_box"/>
    <property type="match status" value="2"/>
</dbReference>
<evidence type="ECO:0000256" key="4">
    <source>
        <dbReference type="ARBA" id="ARBA00022553"/>
    </source>
</evidence>
<dbReference type="PANTHER" id="PTHR43065:SF42">
    <property type="entry name" value="TWO-COMPONENT SENSOR PPRA"/>
    <property type="match status" value="1"/>
</dbReference>
<dbReference type="CDD" id="cd00082">
    <property type="entry name" value="HisKA"/>
    <property type="match status" value="1"/>
</dbReference>
<dbReference type="CDD" id="cd00130">
    <property type="entry name" value="PAS"/>
    <property type="match status" value="2"/>
</dbReference>
<dbReference type="Proteomes" id="UP001523216">
    <property type="component" value="Unassembled WGS sequence"/>
</dbReference>
<keyword evidence="7" id="KW-0418">Kinase</keyword>
<dbReference type="InterPro" id="IPR035965">
    <property type="entry name" value="PAS-like_dom_sf"/>
</dbReference>
<dbReference type="InterPro" id="IPR003594">
    <property type="entry name" value="HATPase_dom"/>
</dbReference>
<dbReference type="InterPro" id="IPR013767">
    <property type="entry name" value="PAS_fold"/>
</dbReference>
<protein>
    <recommendedName>
        <fullName evidence="3">histidine kinase</fullName>
        <ecNumber evidence="3">2.7.13.3</ecNumber>
    </recommendedName>
</protein>
<feature type="transmembrane region" description="Helical" evidence="12">
    <location>
        <begin position="87"/>
        <end position="109"/>
    </location>
</feature>
<evidence type="ECO:0000256" key="5">
    <source>
        <dbReference type="ARBA" id="ARBA00022679"/>
    </source>
</evidence>
<dbReference type="Pfam" id="PF00512">
    <property type="entry name" value="HisKA"/>
    <property type="match status" value="1"/>
</dbReference>
<dbReference type="InterPro" id="IPR000700">
    <property type="entry name" value="PAS-assoc_C"/>
</dbReference>
<dbReference type="RefSeq" id="WP_251797979.1">
    <property type="nucleotide sequence ID" value="NZ_JAMQOL010000013.1"/>
</dbReference>
<dbReference type="Pfam" id="PF13426">
    <property type="entry name" value="PAS_9"/>
    <property type="match status" value="1"/>
</dbReference>
<keyword evidence="12" id="KW-0812">Transmembrane</keyword>
<dbReference type="InterPro" id="IPR036097">
    <property type="entry name" value="HisK_dim/P_sf"/>
</dbReference>
<keyword evidence="12" id="KW-0472">Membrane</keyword>
<dbReference type="SMART" id="SM00086">
    <property type="entry name" value="PAC"/>
    <property type="match status" value="2"/>
</dbReference>
<feature type="transmembrane region" description="Helical" evidence="12">
    <location>
        <begin position="34"/>
        <end position="52"/>
    </location>
</feature>
<dbReference type="SMART" id="SM00387">
    <property type="entry name" value="HATPase_c"/>
    <property type="match status" value="1"/>
</dbReference>
<dbReference type="InterPro" id="IPR004358">
    <property type="entry name" value="Sig_transdc_His_kin-like_C"/>
</dbReference>
<keyword evidence="18" id="KW-1185">Reference proteome</keyword>
<comment type="caution">
    <text evidence="17">The sequence shown here is derived from an EMBL/GenBank/DDBJ whole genome shotgun (WGS) entry which is preliminary data.</text>
</comment>
<keyword evidence="12" id="KW-1133">Transmembrane helix</keyword>
<dbReference type="PROSITE" id="PS50113">
    <property type="entry name" value="PAC"/>
    <property type="match status" value="1"/>
</dbReference>
<evidence type="ECO:0000256" key="12">
    <source>
        <dbReference type="SAM" id="Phobius"/>
    </source>
</evidence>
<dbReference type="Gene3D" id="1.10.287.130">
    <property type="match status" value="1"/>
</dbReference>
<dbReference type="SUPFAM" id="SSF55785">
    <property type="entry name" value="PYP-like sensor domain (PAS domain)"/>
    <property type="match status" value="2"/>
</dbReference>
<dbReference type="InterPro" id="IPR036890">
    <property type="entry name" value="HATPase_C_sf"/>
</dbReference>
<feature type="domain" description="Response regulatory" evidence="14">
    <location>
        <begin position="886"/>
        <end position="1002"/>
    </location>
</feature>
<organism evidence="17 18">
    <name type="scientific">Paractinoplanes hotanensis</name>
    <dbReference type="NCBI Taxonomy" id="2906497"/>
    <lineage>
        <taxon>Bacteria</taxon>
        <taxon>Bacillati</taxon>
        <taxon>Actinomycetota</taxon>
        <taxon>Actinomycetes</taxon>
        <taxon>Micromonosporales</taxon>
        <taxon>Micromonosporaceae</taxon>
        <taxon>Paractinoplanes</taxon>
    </lineage>
</organism>
<evidence type="ECO:0000259" key="15">
    <source>
        <dbReference type="PROSITE" id="PS50112"/>
    </source>
</evidence>
<dbReference type="InterPro" id="IPR005467">
    <property type="entry name" value="His_kinase_dom"/>
</dbReference>
<dbReference type="PROSITE" id="PS50112">
    <property type="entry name" value="PAS"/>
    <property type="match status" value="2"/>
</dbReference>
<dbReference type="SMART" id="SM00388">
    <property type="entry name" value="HisKA"/>
    <property type="match status" value="1"/>
</dbReference>
<dbReference type="Pfam" id="PF00989">
    <property type="entry name" value="PAS"/>
    <property type="match status" value="1"/>
</dbReference>
<evidence type="ECO:0000313" key="18">
    <source>
        <dbReference type="Proteomes" id="UP001523216"/>
    </source>
</evidence>
<dbReference type="PANTHER" id="PTHR43065">
    <property type="entry name" value="SENSOR HISTIDINE KINASE"/>
    <property type="match status" value="1"/>
</dbReference>
<feature type="domain" description="PAS" evidence="15">
    <location>
        <begin position="475"/>
        <end position="528"/>
    </location>
</feature>
<dbReference type="SMART" id="SM00448">
    <property type="entry name" value="REC"/>
    <property type="match status" value="1"/>
</dbReference>
<evidence type="ECO:0000256" key="7">
    <source>
        <dbReference type="ARBA" id="ARBA00022777"/>
    </source>
</evidence>
<dbReference type="SUPFAM" id="SSF55874">
    <property type="entry name" value="ATPase domain of HSP90 chaperone/DNA topoisomerase II/histidine kinase"/>
    <property type="match status" value="1"/>
</dbReference>
<evidence type="ECO:0000256" key="1">
    <source>
        <dbReference type="ARBA" id="ARBA00000085"/>
    </source>
</evidence>
<evidence type="ECO:0000256" key="6">
    <source>
        <dbReference type="ARBA" id="ARBA00022741"/>
    </source>
</evidence>
<comment type="catalytic activity">
    <reaction evidence="1">
        <text>ATP + protein L-histidine = ADP + protein N-phospho-L-histidine.</text>
        <dbReference type="EC" id="2.7.13.3"/>
    </reaction>
</comment>
<proteinExistence type="predicted"/>
<keyword evidence="5" id="KW-0808">Transferase</keyword>
<keyword evidence="6" id="KW-0547">Nucleotide-binding</keyword>
<feature type="transmembrane region" description="Helical" evidence="12">
    <location>
        <begin position="6"/>
        <end position="22"/>
    </location>
</feature>
<evidence type="ECO:0000256" key="10">
    <source>
        <dbReference type="PROSITE-ProRule" id="PRU00169"/>
    </source>
</evidence>
<keyword evidence="8" id="KW-0067">ATP-binding</keyword>
<evidence type="ECO:0000256" key="9">
    <source>
        <dbReference type="ARBA" id="ARBA00023012"/>
    </source>
</evidence>
<dbReference type="SUPFAM" id="SSF52172">
    <property type="entry name" value="CheY-like"/>
    <property type="match status" value="1"/>
</dbReference>
<feature type="modified residue" description="4-aspartylphosphate" evidence="10">
    <location>
        <position position="937"/>
    </location>
</feature>
<gene>
    <name evidence="17" type="ORF">LXN57_11205</name>
</gene>
<dbReference type="InterPro" id="IPR011006">
    <property type="entry name" value="CheY-like_superfamily"/>
</dbReference>
<feature type="domain" description="PAS" evidence="15">
    <location>
        <begin position="356"/>
        <end position="426"/>
    </location>
</feature>
<dbReference type="InterPro" id="IPR001610">
    <property type="entry name" value="PAC"/>
</dbReference>
<dbReference type="Gene3D" id="3.30.450.20">
    <property type="entry name" value="PAS domain"/>
    <property type="match status" value="2"/>
</dbReference>
<accession>A0ABT0XWJ9</accession>
<dbReference type="InterPro" id="IPR000014">
    <property type="entry name" value="PAS"/>
</dbReference>
<dbReference type="SUPFAM" id="SSF47384">
    <property type="entry name" value="Homodimeric domain of signal transducing histidine kinase"/>
    <property type="match status" value="1"/>
</dbReference>
<dbReference type="PROSITE" id="PS50109">
    <property type="entry name" value="HIS_KIN"/>
    <property type="match status" value="1"/>
</dbReference>
<dbReference type="Gene3D" id="3.30.565.10">
    <property type="entry name" value="Histidine kinase-like ATPase, C-terminal domain"/>
    <property type="match status" value="1"/>
</dbReference>
<feature type="domain" description="PAC" evidence="16">
    <location>
        <begin position="429"/>
        <end position="481"/>
    </location>
</feature>
<feature type="domain" description="Histidine kinase" evidence="13">
    <location>
        <begin position="631"/>
        <end position="860"/>
    </location>
</feature>
<dbReference type="Gene3D" id="3.40.50.2300">
    <property type="match status" value="1"/>
</dbReference>
<dbReference type="SMART" id="SM00091">
    <property type="entry name" value="PAS"/>
    <property type="match status" value="2"/>
</dbReference>
<name>A0ABT0XWJ9_9ACTN</name>
<feature type="transmembrane region" description="Helical" evidence="12">
    <location>
        <begin position="58"/>
        <end position="75"/>
    </location>
</feature>
<dbReference type="InterPro" id="IPR003661">
    <property type="entry name" value="HisK_dim/P_dom"/>
</dbReference>
<dbReference type="PRINTS" id="PR00344">
    <property type="entry name" value="BCTRLSENSOR"/>
</dbReference>
<comment type="subcellular location">
    <subcellularLocation>
        <location evidence="2">Cell membrane</location>
    </subcellularLocation>
</comment>
<evidence type="ECO:0000313" key="17">
    <source>
        <dbReference type="EMBL" id="MCM4078134.1"/>
    </source>
</evidence>
<keyword evidence="9" id="KW-0902">Two-component regulatory system</keyword>
<evidence type="ECO:0000259" key="13">
    <source>
        <dbReference type="PROSITE" id="PS50109"/>
    </source>
</evidence>
<feature type="transmembrane region" description="Helical" evidence="12">
    <location>
        <begin position="115"/>
        <end position="135"/>
    </location>
</feature>
<keyword evidence="4 10" id="KW-0597">Phosphoprotein</keyword>
<dbReference type="EC" id="2.7.13.3" evidence="3"/>
<dbReference type="EMBL" id="JAMQOL010000013">
    <property type="protein sequence ID" value="MCM4078134.1"/>
    <property type="molecule type" value="Genomic_DNA"/>
</dbReference>
<feature type="region of interest" description="Disordered" evidence="11">
    <location>
        <begin position="763"/>
        <end position="784"/>
    </location>
</feature>